<dbReference type="GeneID" id="67010401"/>
<keyword evidence="3" id="KW-1185">Reference proteome</keyword>
<reference evidence="2" key="1">
    <citation type="submission" date="2021-05" db="EMBL/GenBank/DDBJ databases">
        <authorList>
            <person name="Stam R."/>
        </authorList>
    </citation>
    <scope>NUCLEOTIDE SEQUENCE</scope>
    <source>
        <strain evidence="2">CS162</strain>
    </source>
</reference>
<dbReference type="RefSeq" id="XP_043164556.1">
    <property type="nucleotide sequence ID" value="XM_043308621.1"/>
</dbReference>
<evidence type="ECO:0000313" key="3">
    <source>
        <dbReference type="Proteomes" id="UP000676310"/>
    </source>
</evidence>
<comment type="caution">
    <text evidence="2">The sequence shown here is derived from an EMBL/GenBank/DDBJ whole genome shotgun (WGS) entry which is preliminary data.</text>
</comment>
<protein>
    <submittedName>
        <fullName evidence="2">Uncharacterized protein</fullName>
    </submittedName>
</protein>
<dbReference type="EMBL" id="CAJRGZ010000015">
    <property type="protein sequence ID" value="CAG5141844.1"/>
    <property type="molecule type" value="Genomic_DNA"/>
</dbReference>
<name>A0A8J2HV50_9PLEO</name>
<dbReference type="AlphaFoldDB" id="A0A8J2HV50"/>
<accession>A0A8J2HV50</accession>
<evidence type="ECO:0000256" key="1">
    <source>
        <dbReference type="SAM" id="MobiDB-lite"/>
    </source>
</evidence>
<sequence>MDATQPPCWCTHPATSLSLDRHRYHCVIQKLPVVCAQDTTHLEDYRIASPTTTPTSTNENLSFPTQQPQP</sequence>
<dbReference type="Proteomes" id="UP000676310">
    <property type="component" value="Unassembled WGS sequence"/>
</dbReference>
<feature type="region of interest" description="Disordered" evidence="1">
    <location>
        <begin position="46"/>
        <end position="70"/>
    </location>
</feature>
<feature type="compositionally biased region" description="Polar residues" evidence="1">
    <location>
        <begin position="58"/>
        <end position="70"/>
    </location>
</feature>
<organism evidence="2 3">
    <name type="scientific">Alternaria atra</name>
    <dbReference type="NCBI Taxonomy" id="119953"/>
    <lineage>
        <taxon>Eukaryota</taxon>
        <taxon>Fungi</taxon>
        <taxon>Dikarya</taxon>
        <taxon>Ascomycota</taxon>
        <taxon>Pezizomycotina</taxon>
        <taxon>Dothideomycetes</taxon>
        <taxon>Pleosporomycetidae</taxon>
        <taxon>Pleosporales</taxon>
        <taxon>Pleosporineae</taxon>
        <taxon>Pleosporaceae</taxon>
        <taxon>Alternaria</taxon>
        <taxon>Alternaria sect. Ulocladioides</taxon>
    </lineage>
</organism>
<proteinExistence type="predicted"/>
<gene>
    <name evidence="2" type="ORF">ALTATR162_LOCUS1026</name>
</gene>
<evidence type="ECO:0000313" key="2">
    <source>
        <dbReference type="EMBL" id="CAG5141844.1"/>
    </source>
</evidence>